<feature type="compositionally biased region" description="Low complexity" evidence="1">
    <location>
        <begin position="174"/>
        <end position="202"/>
    </location>
</feature>
<accession>A0A5P1EXX6</accession>
<protein>
    <submittedName>
        <fullName evidence="2">Uncharacterized protein</fullName>
    </submittedName>
</protein>
<evidence type="ECO:0000256" key="1">
    <source>
        <dbReference type="SAM" id="MobiDB-lite"/>
    </source>
</evidence>
<feature type="compositionally biased region" description="Pro residues" evidence="1">
    <location>
        <begin position="203"/>
        <end position="221"/>
    </location>
</feature>
<organism evidence="2 3">
    <name type="scientific">Asparagus officinalis</name>
    <name type="common">Garden asparagus</name>
    <dbReference type="NCBI Taxonomy" id="4686"/>
    <lineage>
        <taxon>Eukaryota</taxon>
        <taxon>Viridiplantae</taxon>
        <taxon>Streptophyta</taxon>
        <taxon>Embryophyta</taxon>
        <taxon>Tracheophyta</taxon>
        <taxon>Spermatophyta</taxon>
        <taxon>Magnoliopsida</taxon>
        <taxon>Liliopsida</taxon>
        <taxon>Asparagales</taxon>
        <taxon>Asparagaceae</taxon>
        <taxon>Asparagoideae</taxon>
        <taxon>Asparagus</taxon>
    </lineage>
</organism>
<dbReference type="AlphaFoldDB" id="A0A5P1EXX6"/>
<proteinExistence type="predicted"/>
<keyword evidence="3" id="KW-1185">Reference proteome</keyword>
<feature type="compositionally biased region" description="Basic and acidic residues" evidence="1">
    <location>
        <begin position="129"/>
        <end position="155"/>
    </location>
</feature>
<dbReference type="Proteomes" id="UP000243459">
    <property type="component" value="Chromosome 4"/>
</dbReference>
<name>A0A5P1EXX6_ASPOF</name>
<feature type="region of interest" description="Disordered" evidence="1">
    <location>
        <begin position="83"/>
        <end position="227"/>
    </location>
</feature>
<feature type="compositionally biased region" description="Pro residues" evidence="1">
    <location>
        <begin position="250"/>
        <end position="268"/>
    </location>
</feature>
<dbReference type="EMBL" id="CM007384">
    <property type="protein sequence ID" value="ONK70955.1"/>
    <property type="molecule type" value="Genomic_DNA"/>
</dbReference>
<gene>
    <name evidence="2" type="ORF">A4U43_C04F3230</name>
</gene>
<feature type="region of interest" description="Disordered" evidence="1">
    <location>
        <begin position="1"/>
        <end position="56"/>
    </location>
</feature>
<dbReference type="Gramene" id="ONK70955">
    <property type="protein sequence ID" value="ONK70955"/>
    <property type="gene ID" value="A4U43_C04F3230"/>
</dbReference>
<reference evidence="3" key="1">
    <citation type="journal article" date="2017" name="Nat. Commun.">
        <title>The asparagus genome sheds light on the origin and evolution of a young Y chromosome.</title>
        <authorList>
            <person name="Harkess A."/>
            <person name="Zhou J."/>
            <person name="Xu C."/>
            <person name="Bowers J.E."/>
            <person name="Van der Hulst R."/>
            <person name="Ayyampalayam S."/>
            <person name="Mercati F."/>
            <person name="Riccardi P."/>
            <person name="McKain M.R."/>
            <person name="Kakrana A."/>
            <person name="Tang H."/>
            <person name="Ray J."/>
            <person name="Groenendijk J."/>
            <person name="Arikit S."/>
            <person name="Mathioni S.M."/>
            <person name="Nakano M."/>
            <person name="Shan H."/>
            <person name="Telgmann-Rauber A."/>
            <person name="Kanno A."/>
            <person name="Yue Z."/>
            <person name="Chen H."/>
            <person name="Li W."/>
            <person name="Chen Y."/>
            <person name="Xu X."/>
            <person name="Zhang Y."/>
            <person name="Luo S."/>
            <person name="Chen H."/>
            <person name="Gao J."/>
            <person name="Mao Z."/>
            <person name="Pires J.C."/>
            <person name="Luo M."/>
            <person name="Kudrna D."/>
            <person name="Wing R.A."/>
            <person name="Meyers B.C."/>
            <person name="Yi K."/>
            <person name="Kong H."/>
            <person name="Lavrijsen P."/>
            <person name="Sunseri F."/>
            <person name="Falavigna A."/>
            <person name="Ye Y."/>
            <person name="Leebens-Mack J.H."/>
            <person name="Chen G."/>
        </authorList>
    </citation>
    <scope>NUCLEOTIDE SEQUENCE [LARGE SCALE GENOMIC DNA]</scope>
    <source>
        <strain evidence="3">cv. DH0086</strain>
    </source>
</reference>
<feature type="compositionally biased region" description="Polar residues" evidence="1">
    <location>
        <begin position="1"/>
        <end position="23"/>
    </location>
</feature>
<sequence length="429" mass="46492">MAIAKLSNSSKFSLEDPSNNILISDTECEERGRGDGVGGGGREARGPVKHTKAKGGFREINQYHFPALLHRQPPTGRIRPIYSFPPSTSAETLRKSRGKLFRFQPQEGRGRGRGREGKHRAPHPPPTQCERRDRRAREFFRDPKKTISQHSRENFNRTLTKCRGSPATFSTSDLSSALPPLPSLPSALSPTNRSPLPLLPAQLLPPPPPPPLRRPGTPASPSPCNLDLTVACRPRLRRVTPSGPAQSLPSPSPSPPPSSAPPSPPLLPHPIRLQPHRQNPPRDPLGPCRRLSSSDLSAQQLLDGPVPASIASLASCSHLLPLRQQAQRAHSRRHRNLTLLQSLRGRGQPSTSAGPIPGSHLVAARLSVLSLPTPDLRPIPALAGKLRILARTILGFTNRNADRAVPAELGTVLVCCQRSPLRELAFPGP</sequence>
<evidence type="ECO:0000313" key="3">
    <source>
        <dbReference type="Proteomes" id="UP000243459"/>
    </source>
</evidence>
<evidence type="ECO:0000313" key="2">
    <source>
        <dbReference type="EMBL" id="ONK70955.1"/>
    </source>
</evidence>
<feature type="region of interest" description="Disordered" evidence="1">
    <location>
        <begin position="239"/>
        <end position="291"/>
    </location>
</feature>